<gene>
    <name evidence="2" type="ORF">EET67_13275</name>
</gene>
<keyword evidence="1" id="KW-0472">Membrane</keyword>
<keyword evidence="1" id="KW-1133">Transmembrane helix</keyword>
<sequence length="68" mass="6875">MIANKPWYLSRTIWASLIAVLSAGGSLLGVPVDDADQAALADTVLQAVAALAGILAIIGRVSATSRIG</sequence>
<protein>
    <recommendedName>
        <fullName evidence="4">Holin</fullName>
    </recommendedName>
</protein>
<evidence type="ECO:0000313" key="2">
    <source>
        <dbReference type="EMBL" id="RUM97329.1"/>
    </source>
</evidence>
<accession>A0A432V5B0</accession>
<dbReference type="RefSeq" id="WP_128625137.1">
    <property type="nucleotide sequence ID" value="NZ_ML133511.1"/>
</dbReference>
<dbReference type="AlphaFoldDB" id="A0A432V5B0"/>
<name>A0A432V5B0_9HYPH</name>
<dbReference type="Proteomes" id="UP000281647">
    <property type="component" value="Unassembled WGS sequence"/>
</dbReference>
<dbReference type="EMBL" id="RKST01000012">
    <property type="protein sequence ID" value="RUM97329.1"/>
    <property type="molecule type" value="Genomic_DNA"/>
</dbReference>
<reference evidence="2 3" key="1">
    <citation type="submission" date="2018-11" db="EMBL/GenBank/DDBJ databases">
        <title>Pseudaminobacter arsenicus sp. nov., an arsenic-resistant bacterium isolated from arsenic-rich aquifers.</title>
        <authorList>
            <person name="Mu Y."/>
        </authorList>
    </citation>
    <scope>NUCLEOTIDE SEQUENCE [LARGE SCALE GENOMIC DNA]</scope>
    <source>
        <strain evidence="2 3">CB3</strain>
    </source>
</reference>
<keyword evidence="1" id="KW-0812">Transmembrane</keyword>
<evidence type="ECO:0008006" key="4">
    <source>
        <dbReference type="Google" id="ProtNLM"/>
    </source>
</evidence>
<organism evidence="2 3">
    <name type="scientific">Borborobacter arsenicus</name>
    <dbReference type="NCBI Taxonomy" id="1851146"/>
    <lineage>
        <taxon>Bacteria</taxon>
        <taxon>Pseudomonadati</taxon>
        <taxon>Pseudomonadota</taxon>
        <taxon>Alphaproteobacteria</taxon>
        <taxon>Hyphomicrobiales</taxon>
        <taxon>Phyllobacteriaceae</taxon>
        <taxon>Borborobacter</taxon>
    </lineage>
</organism>
<proteinExistence type="predicted"/>
<dbReference type="OrthoDB" id="7508901at2"/>
<evidence type="ECO:0000313" key="3">
    <source>
        <dbReference type="Proteomes" id="UP000281647"/>
    </source>
</evidence>
<keyword evidence="3" id="KW-1185">Reference proteome</keyword>
<feature type="transmembrane region" description="Helical" evidence="1">
    <location>
        <begin position="44"/>
        <end position="63"/>
    </location>
</feature>
<comment type="caution">
    <text evidence="2">The sequence shown here is derived from an EMBL/GenBank/DDBJ whole genome shotgun (WGS) entry which is preliminary data.</text>
</comment>
<feature type="transmembrane region" description="Helical" evidence="1">
    <location>
        <begin position="12"/>
        <end position="32"/>
    </location>
</feature>
<evidence type="ECO:0000256" key="1">
    <source>
        <dbReference type="SAM" id="Phobius"/>
    </source>
</evidence>